<dbReference type="SUPFAM" id="SSF47413">
    <property type="entry name" value="lambda repressor-like DNA-binding domains"/>
    <property type="match status" value="1"/>
</dbReference>
<organism evidence="7 9">
    <name type="scientific">Limosilactobacillus mucosae</name>
    <name type="common">Lactobacillus mucosae</name>
    <dbReference type="NCBI Taxonomy" id="97478"/>
    <lineage>
        <taxon>Bacteria</taxon>
        <taxon>Bacillati</taxon>
        <taxon>Bacillota</taxon>
        <taxon>Bacilli</taxon>
        <taxon>Lactobacillales</taxon>
        <taxon>Lactobacillaceae</taxon>
        <taxon>Limosilactobacillus</taxon>
    </lineage>
</organism>
<name>A0A099YCL7_LIMMU</name>
<evidence type="ECO:0000313" key="8">
    <source>
        <dbReference type="EMBL" id="VTZ88001.1"/>
    </source>
</evidence>
<dbReference type="Proteomes" id="UP000030001">
    <property type="component" value="Unassembled WGS sequence"/>
</dbReference>
<feature type="domain" description="HTH cro/C1-type" evidence="6">
    <location>
        <begin position="5"/>
        <end position="47"/>
    </location>
</feature>
<feature type="domain" description="HTH lacI-type" evidence="5">
    <location>
        <begin position="3"/>
        <end position="57"/>
    </location>
</feature>
<dbReference type="PROSITE" id="PS50932">
    <property type="entry name" value="HTH_LACI_2"/>
    <property type="match status" value="1"/>
</dbReference>
<dbReference type="CDD" id="cd06291">
    <property type="entry name" value="PBP1_Qymf-like"/>
    <property type="match status" value="1"/>
</dbReference>
<dbReference type="Pfam" id="PF00532">
    <property type="entry name" value="Peripla_BP_1"/>
    <property type="match status" value="1"/>
</dbReference>
<dbReference type="Gene3D" id="3.40.50.2300">
    <property type="match status" value="2"/>
</dbReference>
<dbReference type="EMBL" id="JROC01000037">
    <property type="protein sequence ID" value="KGL66315.1"/>
    <property type="molecule type" value="Genomic_DNA"/>
</dbReference>
<dbReference type="InterPro" id="IPR028082">
    <property type="entry name" value="Peripla_BP_I"/>
</dbReference>
<evidence type="ECO:0000313" key="10">
    <source>
        <dbReference type="Proteomes" id="UP000365705"/>
    </source>
</evidence>
<dbReference type="PROSITE" id="PS00356">
    <property type="entry name" value="HTH_LACI_1"/>
    <property type="match status" value="1"/>
</dbReference>
<dbReference type="PANTHER" id="PTHR30146">
    <property type="entry name" value="LACI-RELATED TRANSCRIPTIONAL REPRESSOR"/>
    <property type="match status" value="1"/>
</dbReference>
<dbReference type="InterPro" id="IPR010982">
    <property type="entry name" value="Lambda_DNA-bd_dom_sf"/>
</dbReference>
<dbReference type="InterPro" id="IPR000843">
    <property type="entry name" value="HTH_LacI"/>
</dbReference>
<evidence type="ECO:0000259" key="5">
    <source>
        <dbReference type="PROSITE" id="PS50932"/>
    </source>
</evidence>
<dbReference type="PRINTS" id="PR00036">
    <property type="entry name" value="HTHLACI"/>
</dbReference>
<dbReference type="Proteomes" id="UP000365705">
    <property type="component" value="Unassembled WGS sequence"/>
</dbReference>
<proteinExistence type="predicted"/>
<dbReference type="RefSeq" id="WP_034541130.1">
    <property type="nucleotide sequence ID" value="NZ_CABFNH010000001.1"/>
</dbReference>
<keyword evidence="2" id="KW-0805">Transcription regulation</keyword>
<keyword evidence="3" id="KW-0238">DNA-binding</keyword>
<dbReference type="PANTHER" id="PTHR30146:SF95">
    <property type="entry name" value="RIBOSE OPERON REPRESSOR"/>
    <property type="match status" value="1"/>
</dbReference>
<evidence type="ECO:0000256" key="3">
    <source>
        <dbReference type="ARBA" id="ARBA00023125"/>
    </source>
</evidence>
<keyword evidence="1" id="KW-0678">Repressor</keyword>
<dbReference type="SUPFAM" id="SSF53822">
    <property type="entry name" value="Periplasmic binding protein-like I"/>
    <property type="match status" value="1"/>
</dbReference>
<dbReference type="EMBL" id="CABFNH010000001">
    <property type="protein sequence ID" value="VTZ88001.1"/>
    <property type="molecule type" value="Genomic_DNA"/>
</dbReference>
<dbReference type="Gene3D" id="1.10.260.40">
    <property type="entry name" value="lambda repressor-like DNA-binding domains"/>
    <property type="match status" value="1"/>
</dbReference>
<evidence type="ECO:0000256" key="4">
    <source>
        <dbReference type="ARBA" id="ARBA00023163"/>
    </source>
</evidence>
<evidence type="ECO:0000313" key="9">
    <source>
        <dbReference type="Proteomes" id="UP000030001"/>
    </source>
</evidence>
<dbReference type="InterPro" id="IPR001387">
    <property type="entry name" value="Cro/C1-type_HTH"/>
</dbReference>
<dbReference type="SMART" id="SM00354">
    <property type="entry name" value="HTH_LACI"/>
    <property type="match status" value="1"/>
</dbReference>
<keyword evidence="4" id="KW-0804">Transcription</keyword>
<evidence type="ECO:0000256" key="1">
    <source>
        <dbReference type="ARBA" id="ARBA00022491"/>
    </source>
</evidence>
<dbReference type="GO" id="GO:0003700">
    <property type="term" value="F:DNA-binding transcription factor activity"/>
    <property type="evidence" value="ECO:0007669"/>
    <property type="project" value="TreeGrafter"/>
</dbReference>
<reference evidence="8 10" key="2">
    <citation type="submission" date="2019-06" db="EMBL/GenBank/DDBJ databases">
        <authorList>
            <person name="Rodrigo-Torres L."/>
            <person name="Arahal R. D."/>
            <person name="Lucena T."/>
        </authorList>
    </citation>
    <scope>NUCLEOTIDE SEQUENCE [LARGE SCALE GENOMIC DNA]</scope>
    <source>
        <strain evidence="8 10">INIA P508</strain>
    </source>
</reference>
<gene>
    <name evidence="8" type="primary">rbsR_1</name>
    <name evidence="8" type="ORF">LMUP508_00110</name>
    <name evidence="7" type="ORF">LX03_10020</name>
</gene>
<dbReference type="InterPro" id="IPR001761">
    <property type="entry name" value="Peripla_BP/Lac1_sug-bd_dom"/>
</dbReference>
<dbReference type="Pfam" id="PF00356">
    <property type="entry name" value="LacI"/>
    <property type="match status" value="1"/>
</dbReference>
<protein>
    <submittedName>
        <fullName evidence="7">LacI family transcriptional regulator</fullName>
    </submittedName>
    <submittedName>
        <fullName evidence="8">Ribose operon repressor</fullName>
    </submittedName>
</protein>
<evidence type="ECO:0000256" key="2">
    <source>
        <dbReference type="ARBA" id="ARBA00023015"/>
    </source>
</evidence>
<dbReference type="AlphaFoldDB" id="A0A099YCL7"/>
<dbReference type="CDD" id="cd01392">
    <property type="entry name" value="HTH_LacI"/>
    <property type="match status" value="1"/>
</dbReference>
<dbReference type="PROSITE" id="PS50943">
    <property type="entry name" value="HTH_CROC1"/>
    <property type="match status" value="1"/>
</dbReference>
<reference evidence="7 9" key="1">
    <citation type="submission" date="2014-09" db="EMBL/GenBank/DDBJ databases">
        <title>Lactobacillus mucosae CRL573 Genome Sequencing.</title>
        <authorList>
            <person name="Bleckwedel J."/>
            <person name="Teran L.C."/>
            <person name="Bonacina J."/>
            <person name="Saavedra L."/>
            <person name="Mozzi F.B."/>
            <person name="Raya R.R."/>
        </authorList>
    </citation>
    <scope>NUCLEOTIDE SEQUENCE [LARGE SCALE GENOMIC DNA]</scope>
    <source>
        <strain evidence="7 9">CRL573</strain>
    </source>
</reference>
<evidence type="ECO:0000259" key="6">
    <source>
        <dbReference type="PROSITE" id="PS50943"/>
    </source>
</evidence>
<dbReference type="GO" id="GO:0000976">
    <property type="term" value="F:transcription cis-regulatory region binding"/>
    <property type="evidence" value="ECO:0007669"/>
    <property type="project" value="TreeGrafter"/>
</dbReference>
<sequence>MVAKLKDVAKLAGVSVTTVSRVINNYGSLSEKTINKVHEAMRELNYQPNALARAMQGKPSKFIGLIFPNIINPFYAELVNDLEYRLFAKGYKTIIASSAQNPDIEHDYLAMLMANQVDGIISGSHNLGIEEYQRIKAPIVSFDRYLADNIPIVSADSYRGGKMAAEYLIAKNVSHPAILIDEDTSVSPTLNRVQGAIDCFSAHQIEYVPLDAKKTNLETTFPGEYDGVMATNDVDALKIMRLAVRAGKRINEDFHVTGYDGSKMICELTPELPTVQQPTDELADLLIDTLMERIKNPDAKLTPAPLAVAFHYPEDQ</sequence>
<accession>A0A099YCL7</accession>
<evidence type="ECO:0000313" key="7">
    <source>
        <dbReference type="EMBL" id="KGL66315.1"/>
    </source>
</evidence>